<accession>A0A1V1P3R8</accession>
<proteinExistence type="predicted"/>
<sequence length="127" mass="15212">MERIKRIYNLKDLAHRPLLLDLIVKTLPNLETNNKINASNLYNIFTEIWIKREEADKVRLLMDKESKSLLTLELAFRMWVNEKDRIHHKELMPIITKVAQKREIKWSEQELEHNLREVMVSGFFKAG</sequence>
<dbReference type="EMBL" id="ATBP01000638">
    <property type="protein sequence ID" value="ETR69451.1"/>
    <property type="molecule type" value="Genomic_DNA"/>
</dbReference>
<evidence type="ECO:0000313" key="1">
    <source>
        <dbReference type="EMBL" id="ETR69451.1"/>
    </source>
</evidence>
<dbReference type="Proteomes" id="UP000189670">
    <property type="component" value="Unassembled WGS sequence"/>
</dbReference>
<reference evidence="2" key="1">
    <citation type="submission" date="2012-11" db="EMBL/GenBank/DDBJ databases">
        <authorList>
            <person name="Lucero-Rivera Y.E."/>
            <person name="Tovar-Ramirez D."/>
        </authorList>
    </citation>
    <scope>NUCLEOTIDE SEQUENCE [LARGE SCALE GENOMIC DNA]</scope>
    <source>
        <strain evidence="2">Araruama</strain>
    </source>
</reference>
<comment type="caution">
    <text evidence="1">The sequence shown here is derived from an EMBL/GenBank/DDBJ whole genome shotgun (WGS) entry which is preliminary data.</text>
</comment>
<dbReference type="AlphaFoldDB" id="A0A1V1P3R8"/>
<evidence type="ECO:0000313" key="2">
    <source>
        <dbReference type="Proteomes" id="UP000189670"/>
    </source>
</evidence>
<name>A0A1V1P3R8_9BACT</name>
<protein>
    <submittedName>
        <fullName evidence="1">Uncharacterized protein</fullName>
    </submittedName>
</protein>
<organism evidence="1 2">
    <name type="scientific">Candidatus Magnetoglobus multicellularis str. Araruama</name>
    <dbReference type="NCBI Taxonomy" id="890399"/>
    <lineage>
        <taxon>Bacteria</taxon>
        <taxon>Pseudomonadati</taxon>
        <taxon>Thermodesulfobacteriota</taxon>
        <taxon>Desulfobacteria</taxon>
        <taxon>Desulfobacterales</taxon>
        <taxon>Desulfobacteraceae</taxon>
        <taxon>Candidatus Magnetoglobus</taxon>
    </lineage>
</organism>
<gene>
    <name evidence="1" type="ORF">OMM_09585</name>
</gene>